<reference evidence="1 2" key="1">
    <citation type="submission" date="2016-03" db="EMBL/GenBank/DDBJ databases">
        <authorList>
            <person name="Ploux O."/>
        </authorList>
    </citation>
    <scope>NUCLEOTIDE SEQUENCE [LARGE SCALE GENOMIC DNA]</scope>
    <source>
        <strain evidence="1 2">R-45370</strain>
    </source>
</reference>
<dbReference type="EMBL" id="LUUI01000162">
    <property type="protein sequence ID" value="OAI09959.1"/>
    <property type="molecule type" value="Genomic_DNA"/>
</dbReference>
<evidence type="ECO:0000313" key="2">
    <source>
        <dbReference type="Proteomes" id="UP000078476"/>
    </source>
</evidence>
<dbReference type="Proteomes" id="UP000078476">
    <property type="component" value="Unassembled WGS sequence"/>
</dbReference>
<keyword evidence="2" id="KW-1185">Reference proteome</keyword>
<protein>
    <submittedName>
        <fullName evidence="1">Uncharacterized protein</fullName>
    </submittedName>
</protein>
<evidence type="ECO:0000313" key="1">
    <source>
        <dbReference type="EMBL" id="OAI09959.1"/>
    </source>
</evidence>
<dbReference type="AlphaFoldDB" id="A0A177MYH6"/>
<comment type="caution">
    <text evidence="1">The sequence shown here is derived from an EMBL/GenBank/DDBJ whole genome shotgun (WGS) entry which is preliminary data.</text>
</comment>
<organism evidence="1 2">
    <name type="scientific">Methylomonas lenta</name>
    <dbReference type="NCBI Taxonomy" id="980561"/>
    <lineage>
        <taxon>Bacteria</taxon>
        <taxon>Pseudomonadati</taxon>
        <taxon>Pseudomonadota</taxon>
        <taxon>Gammaproteobacteria</taxon>
        <taxon>Methylococcales</taxon>
        <taxon>Methylococcaceae</taxon>
        <taxon>Methylomonas</taxon>
    </lineage>
</organism>
<dbReference type="STRING" id="980561.A1359_17970"/>
<name>A0A177MYH6_9GAMM</name>
<sequence length="179" mass="19762">MISPIRAEIAHSLKSLADDKTQDIAWTPDVISLMNQPESSLFVFGDNQQLFTAPLTDFVKTHSEDKQKKMRDAYKSLMNTSGSLIKNQYPGLQGSVNSIQLVVGISDAFDSWSDKKRTGIVEPAIKTAKVLISALETLSPAIPQLQQLAPQLKTIGLFVNMGDSVYQIYTASNYEPKQL</sequence>
<proteinExistence type="predicted"/>
<accession>A0A177MYH6</accession>
<gene>
    <name evidence="1" type="ORF">A1359_17970</name>
</gene>